<evidence type="ECO:0000256" key="1">
    <source>
        <dbReference type="SAM" id="SignalP"/>
    </source>
</evidence>
<evidence type="ECO:0000313" key="3">
    <source>
        <dbReference type="Proteomes" id="UP000183469"/>
    </source>
</evidence>
<dbReference type="OrthoDB" id="1665616at2"/>
<feature type="chain" id="PRO_5010176205" description="DUF4367 domain-containing protein" evidence="1">
    <location>
        <begin position="25"/>
        <end position="176"/>
    </location>
</feature>
<evidence type="ECO:0008006" key="4">
    <source>
        <dbReference type="Google" id="ProtNLM"/>
    </source>
</evidence>
<dbReference type="Proteomes" id="UP000183469">
    <property type="component" value="Unassembled WGS sequence"/>
</dbReference>
<proteinExistence type="predicted"/>
<accession>A0A1H3XMU2</accession>
<dbReference type="EMBL" id="FNQG01000006">
    <property type="protein sequence ID" value="SEA00689.1"/>
    <property type="molecule type" value="Genomic_DNA"/>
</dbReference>
<sequence>MNKKTVALLAALTAGSLCLGSASAAPAKVGMPSPMKSYDSVAEAKSAAGFQPLYLPSVSGYHVSQVWVVGGDVIDIEYLADGQTATRFRLRTARCTELMNDNISGIYGAKWQRKTVQEIPVAIAQVPAESKAYPDGYAAHWTYNNMLFAISAENIGKPEFMHLLTDGLVEMSKNYF</sequence>
<reference evidence="2 3" key="1">
    <citation type="submission" date="2016-10" db="EMBL/GenBank/DDBJ databases">
        <authorList>
            <person name="de Groot N.N."/>
        </authorList>
    </citation>
    <scope>NUCLEOTIDE SEQUENCE [LARGE SCALE GENOMIC DNA]</scope>
    <source>
        <strain evidence="2 3">DSM 2872</strain>
    </source>
</reference>
<protein>
    <recommendedName>
        <fullName evidence="4">DUF4367 domain-containing protein</fullName>
    </recommendedName>
</protein>
<keyword evidence="1" id="KW-0732">Signal</keyword>
<name>A0A1H3XMU2_SELRU</name>
<evidence type="ECO:0000313" key="2">
    <source>
        <dbReference type="EMBL" id="SEA00689.1"/>
    </source>
</evidence>
<feature type="signal peptide" evidence="1">
    <location>
        <begin position="1"/>
        <end position="24"/>
    </location>
</feature>
<dbReference type="RefSeq" id="WP_074671920.1">
    <property type="nucleotide sequence ID" value="NZ_FNQG01000006.1"/>
</dbReference>
<gene>
    <name evidence="2" type="ORF">SAMN05660648_01527</name>
</gene>
<organism evidence="2 3">
    <name type="scientific">Selenomonas ruminantium</name>
    <dbReference type="NCBI Taxonomy" id="971"/>
    <lineage>
        <taxon>Bacteria</taxon>
        <taxon>Bacillati</taxon>
        <taxon>Bacillota</taxon>
        <taxon>Negativicutes</taxon>
        <taxon>Selenomonadales</taxon>
        <taxon>Selenomonadaceae</taxon>
        <taxon>Selenomonas</taxon>
    </lineage>
</organism>
<dbReference type="AlphaFoldDB" id="A0A1H3XMU2"/>